<accession>A0ABN8R1H1</accession>
<keyword evidence="1" id="KW-1133">Transmembrane helix</keyword>
<reference evidence="2 3" key="1">
    <citation type="submission" date="2022-05" db="EMBL/GenBank/DDBJ databases">
        <authorList>
            <consortium name="Genoscope - CEA"/>
            <person name="William W."/>
        </authorList>
    </citation>
    <scope>NUCLEOTIDE SEQUENCE [LARGE SCALE GENOMIC DNA]</scope>
</reference>
<protein>
    <submittedName>
        <fullName evidence="2">Uncharacterized protein</fullName>
    </submittedName>
</protein>
<evidence type="ECO:0000256" key="1">
    <source>
        <dbReference type="SAM" id="Phobius"/>
    </source>
</evidence>
<organism evidence="2 3">
    <name type="scientific">Porites lobata</name>
    <dbReference type="NCBI Taxonomy" id="104759"/>
    <lineage>
        <taxon>Eukaryota</taxon>
        <taxon>Metazoa</taxon>
        <taxon>Cnidaria</taxon>
        <taxon>Anthozoa</taxon>
        <taxon>Hexacorallia</taxon>
        <taxon>Scleractinia</taxon>
        <taxon>Fungiina</taxon>
        <taxon>Poritidae</taxon>
        <taxon>Porites</taxon>
    </lineage>
</organism>
<name>A0ABN8R1H1_9CNID</name>
<sequence length="101" mass="11460">MLQPLLTKFIHMSIVFQSSWDSRFPLSDSVKKSFFIWKENVRCLNGRPTGRHFSCSRTIVYSDASDLGVGGVVKTTRVLFVIVRGLLMKCFPAIFVSLVFP</sequence>
<evidence type="ECO:0000313" key="2">
    <source>
        <dbReference type="EMBL" id="CAH3173184.1"/>
    </source>
</evidence>
<dbReference type="Proteomes" id="UP001159405">
    <property type="component" value="Unassembled WGS sequence"/>
</dbReference>
<dbReference type="EMBL" id="CALNXK010000179">
    <property type="protein sequence ID" value="CAH3173184.1"/>
    <property type="molecule type" value="Genomic_DNA"/>
</dbReference>
<evidence type="ECO:0000313" key="3">
    <source>
        <dbReference type="Proteomes" id="UP001159405"/>
    </source>
</evidence>
<keyword evidence="1" id="KW-0472">Membrane</keyword>
<proteinExistence type="predicted"/>
<feature type="transmembrane region" description="Helical" evidence="1">
    <location>
        <begin position="78"/>
        <end position="100"/>
    </location>
</feature>
<gene>
    <name evidence="2" type="ORF">PLOB_00013971</name>
</gene>
<keyword evidence="1" id="KW-0812">Transmembrane</keyword>
<comment type="caution">
    <text evidence="2">The sequence shown here is derived from an EMBL/GenBank/DDBJ whole genome shotgun (WGS) entry which is preliminary data.</text>
</comment>
<keyword evidence="3" id="KW-1185">Reference proteome</keyword>